<keyword evidence="1" id="KW-1133">Transmembrane helix</keyword>
<reference evidence="3" key="1">
    <citation type="submission" date="2023-07" db="EMBL/GenBank/DDBJ databases">
        <title>Whole genome shotgun sequence of Streptomyces nojiriensis NBRC 13794.</title>
        <authorList>
            <person name="Komaki H."/>
            <person name="Tamura T."/>
        </authorList>
    </citation>
    <scope>NUCLEOTIDE SEQUENCE [LARGE SCALE GENOMIC DNA]</scope>
    <source>
        <strain evidence="3">NBRC 13794</strain>
    </source>
</reference>
<feature type="transmembrane region" description="Helical" evidence="1">
    <location>
        <begin position="211"/>
        <end position="230"/>
    </location>
</feature>
<keyword evidence="1" id="KW-0472">Membrane</keyword>
<comment type="caution">
    <text evidence="2">The sequence shown here is derived from an EMBL/GenBank/DDBJ whole genome shotgun (WGS) entry which is preliminary data.</text>
</comment>
<evidence type="ECO:0008006" key="4">
    <source>
        <dbReference type="Google" id="ProtNLM"/>
    </source>
</evidence>
<feature type="transmembrane region" description="Helical" evidence="1">
    <location>
        <begin position="120"/>
        <end position="142"/>
    </location>
</feature>
<dbReference type="Proteomes" id="UP000613974">
    <property type="component" value="Unassembled WGS sequence"/>
</dbReference>
<dbReference type="Pfam" id="PF06912">
    <property type="entry name" value="DUF1275"/>
    <property type="match status" value="1"/>
</dbReference>
<sequence>MPSGMSAPEHPGGVSLSGVMDENREAGRAAGSPLLPPRMPALMIVLTWVTGMVEAASLLALGPAFTAMQTGNVLFLAFGAAGAGRLETLAPGVSLAAFVVGVVCGSHLESVTEIRGRRWFVIGLIAEAGLILTAAVIGWGLAPQYGSPAPRHLAATAVLALAMGLRNTTIMRANVPGVPTTLVTRSMTAFLGASAMGRENTYGFGTAGWKLRGLSVLAMFAGGFLGALLLRAGWTVGWLLLPAAATVLVVGLLYLNQPGLHTDQAPGRERPG</sequence>
<dbReference type="EMBL" id="BNEC01000005">
    <property type="protein sequence ID" value="GHI70261.1"/>
    <property type="molecule type" value="Genomic_DNA"/>
</dbReference>
<dbReference type="InterPro" id="IPR010699">
    <property type="entry name" value="DUF1275"/>
</dbReference>
<accession>A0ABQ3SQ72</accession>
<dbReference type="PANTHER" id="PTHR37314:SF4">
    <property type="entry name" value="UPF0700 TRANSMEMBRANE PROTEIN YOAK"/>
    <property type="match status" value="1"/>
</dbReference>
<feature type="transmembrane region" description="Helical" evidence="1">
    <location>
        <begin position="148"/>
        <end position="165"/>
    </location>
</feature>
<keyword evidence="1" id="KW-0812">Transmembrane</keyword>
<organism evidence="2 3">
    <name type="scientific">Streptomyces nojiriensis</name>
    <dbReference type="NCBI Taxonomy" id="66374"/>
    <lineage>
        <taxon>Bacteria</taxon>
        <taxon>Bacillati</taxon>
        <taxon>Actinomycetota</taxon>
        <taxon>Actinomycetes</taxon>
        <taxon>Kitasatosporales</taxon>
        <taxon>Streptomycetaceae</taxon>
        <taxon>Streptomyces</taxon>
    </lineage>
</organism>
<name>A0ABQ3SQ72_9ACTN</name>
<feature type="transmembrane region" description="Helical" evidence="1">
    <location>
        <begin position="236"/>
        <end position="255"/>
    </location>
</feature>
<evidence type="ECO:0000313" key="2">
    <source>
        <dbReference type="EMBL" id="GHI70261.1"/>
    </source>
</evidence>
<proteinExistence type="predicted"/>
<feature type="transmembrane region" description="Helical" evidence="1">
    <location>
        <begin position="41"/>
        <end position="68"/>
    </location>
</feature>
<evidence type="ECO:0000256" key="1">
    <source>
        <dbReference type="SAM" id="Phobius"/>
    </source>
</evidence>
<keyword evidence="3" id="KW-1185">Reference proteome</keyword>
<feature type="transmembrane region" description="Helical" evidence="1">
    <location>
        <begin position="88"/>
        <end position="108"/>
    </location>
</feature>
<gene>
    <name evidence="2" type="ORF">Snoj_41790</name>
</gene>
<protein>
    <recommendedName>
        <fullName evidence="4">DUF1275 domain-containing protein</fullName>
    </recommendedName>
</protein>
<dbReference type="PANTHER" id="PTHR37314">
    <property type="entry name" value="SLR0142 PROTEIN"/>
    <property type="match status" value="1"/>
</dbReference>
<evidence type="ECO:0000313" key="3">
    <source>
        <dbReference type="Proteomes" id="UP000613974"/>
    </source>
</evidence>